<dbReference type="InterPro" id="IPR023997">
    <property type="entry name" value="TonB-dep_OMP_SusC/RagA_CS"/>
</dbReference>
<accession>A0A7K1Y702</accession>
<gene>
    <name evidence="13" type="ORF">GS399_05160</name>
</gene>
<feature type="domain" description="TonB-dependent receptor plug" evidence="12">
    <location>
        <begin position="115"/>
        <end position="225"/>
    </location>
</feature>
<evidence type="ECO:0000256" key="3">
    <source>
        <dbReference type="ARBA" id="ARBA00022452"/>
    </source>
</evidence>
<proteinExistence type="inferred from homology"/>
<reference evidence="13 14" key="1">
    <citation type="submission" date="2019-11" db="EMBL/GenBank/DDBJ databases">
        <title>Pedobacter sp. HMF7647 Genome sequencing and assembly.</title>
        <authorList>
            <person name="Kang H."/>
            <person name="Kim H."/>
            <person name="Joh K."/>
        </authorList>
    </citation>
    <scope>NUCLEOTIDE SEQUENCE [LARGE SCALE GENOMIC DNA]</scope>
    <source>
        <strain evidence="13 14">HMF7647</strain>
    </source>
</reference>
<dbReference type="Pfam" id="PF07715">
    <property type="entry name" value="Plug"/>
    <property type="match status" value="1"/>
</dbReference>
<dbReference type="Pfam" id="PF13715">
    <property type="entry name" value="CarbopepD_reg_2"/>
    <property type="match status" value="1"/>
</dbReference>
<dbReference type="InterPro" id="IPR008969">
    <property type="entry name" value="CarboxyPept-like_regulatory"/>
</dbReference>
<comment type="caution">
    <text evidence="13">The sequence shown here is derived from an EMBL/GenBank/DDBJ whole genome shotgun (WGS) entry which is preliminary data.</text>
</comment>
<keyword evidence="5 9" id="KW-0798">TonB box</keyword>
<dbReference type="EMBL" id="WVHT01000002">
    <property type="protein sequence ID" value="MXV50353.1"/>
    <property type="molecule type" value="Genomic_DNA"/>
</dbReference>
<dbReference type="InterPro" id="IPR039426">
    <property type="entry name" value="TonB-dep_rcpt-like"/>
</dbReference>
<dbReference type="InterPro" id="IPR037066">
    <property type="entry name" value="Plug_dom_sf"/>
</dbReference>
<keyword evidence="7 8" id="KW-0998">Cell outer membrane</keyword>
<dbReference type="AlphaFoldDB" id="A0A7K1Y702"/>
<protein>
    <submittedName>
        <fullName evidence="13">SusC/RagA family TonB-linked outer membrane protein</fullName>
    </submittedName>
</protein>
<evidence type="ECO:0000256" key="7">
    <source>
        <dbReference type="ARBA" id="ARBA00023237"/>
    </source>
</evidence>
<dbReference type="Pfam" id="PF00593">
    <property type="entry name" value="TonB_dep_Rec_b-barrel"/>
    <property type="match status" value="1"/>
</dbReference>
<evidence type="ECO:0000313" key="14">
    <source>
        <dbReference type="Proteomes" id="UP000466586"/>
    </source>
</evidence>
<dbReference type="Gene3D" id="2.170.130.10">
    <property type="entry name" value="TonB-dependent receptor, plug domain"/>
    <property type="match status" value="1"/>
</dbReference>
<evidence type="ECO:0000259" key="11">
    <source>
        <dbReference type="Pfam" id="PF00593"/>
    </source>
</evidence>
<dbReference type="InterPro" id="IPR023996">
    <property type="entry name" value="TonB-dep_OMP_SusC/RagA"/>
</dbReference>
<keyword evidence="14" id="KW-1185">Reference proteome</keyword>
<evidence type="ECO:0000256" key="10">
    <source>
        <dbReference type="SAM" id="SignalP"/>
    </source>
</evidence>
<dbReference type="RefSeq" id="WP_160843530.1">
    <property type="nucleotide sequence ID" value="NZ_WVHT01000002.1"/>
</dbReference>
<evidence type="ECO:0000256" key="6">
    <source>
        <dbReference type="ARBA" id="ARBA00023136"/>
    </source>
</evidence>
<dbReference type="GO" id="GO:0009279">
    <property type="term" value="C:cell outer membrane"/>
    <property type="evidence" value="ECO:0007669"/>
    <property type="project" value="UniProtKB-SubCell"/>
</dbReference>
<evidence type="ECO:0000313" key="13">
    <source>
        <dbReference type="EMBL" id="MXV50353.1"/>
    </source>
</evidence>
<evidence type="ECO:0000256" key="5">
    <source>
        <dbReference type="ARBA" id="ARBA00023077"/>
    </source>
</evidence>
<dbReference type="Proteomes" id="UP000466586">
    <property type="component" value="Unassembled WGS sequence"/>
</dbReference>
<evidence type="ECO:0000256" key="2">
    <source>
        <dbReference type="ARBA" id="ARBA00022448"/>
    </source>
</evidence>
<feature type="signal peptide" evidence="10">
    <location>
        <begin position="1"/>
        <end position="20"/>
    </location>
</feature>
<sequence>MKKYLVFYGLLLLAGVPAVAQQTLSGVVLRAGSDRPLAGATVVSRRSGQQVSAGADGGFKLNVLLPDTLAVSFVGFSRKLVPVGSLVSLRVVLEENGGMLDEVVVSTGYQRLSPERTTGAFSAIGKDQLNYRTSTGIIDRMEDFAAGVSFNRGVGGTAGVNASRTGISVRGQSTLFARGDPLVVLDNFPYTGDIDNINPNDVESVTVLKDAAAASIWGAQAGNGVIVITTKKGRYNQRTQLSVNGNVTVARRPDLFYVPQMSSSDYIDMEEKLFGEGYYQELEQTPGYPGLTPVVELLIAGRDGVMPASEVSSRIDALLGVDTRTDLRDYFYQTALLQQYAGSLSGGTAGQRFNLSVGYDHNRYQQVGNSYSRVTVNGNYSYGFFKNKLELQTGLYYTGSRNELNRAAQVTFPNYHSVYPYADLVDGSGRALAVETIRPEAAAYAASKGLLDWSYRPYEEVGLSDNRLKDLNYLVNAGLTWHVLPGLNGSLLYQYGRDELRGRNLQAQGTYYTRNEINRLTAVDADGNLIRPVPLGGILDESSTETLQQNFRAQLDFERVLGGRHRVSALVGYERRQSDGSSVQWRSYGYDVTHEAAQVVDYLGMYTSFLDPYDDSQQLVYLDERGGAALRNLSYYANGAYTFDNRYTASGSLRFDQSNIFGVNTNQKGVPLYSVGLGWNVSNEPFFKLAWLPYLKLRASLGENGNVDNSLSAYPTAAYENGTTTLTRLPYARLINPPNPDLRWERVRTWNVGLDFNLRNSVLGGSIDYYRKRGLDLIGQTPYPPSSGITSFKGNYASTSGSGLELTLNSRNLDGVFKWYSGLVLTFQHDEVTGYSQQATASNVFSFAPVKGKPLYSVFSYPWAGLDGQTGQPQGTVDGQLSTDYAAIRNTPVTAMDYNGPARPATFGALRNTFLFKGFSLSANISFRLGYYIRTQSVVYSDVLSGQGSNGDYEKRWMKPGDESLTSVPGLPEGIDYNRDWFYINSSVLVKKGDHIRFQDVNLSYTLDKKRMDWLPFPQAQLYLYANNLGILWQANDTGLDPDYQSGPPPFSFSAGLKADF</sequence>
<evidence type="ECO:0000256" key="4">
    <source>
        <dbReference type="ARBA" id="ARBA00022692"/>
    </source>
</evidence>
<feature type="chain" id="PRO_5029733032" evidence="10">
    <location>
        <begin position="21"/>
        <end position="1061"/>
    </location>
</feature>
<dbReference type="SUPFAM" id="SSF56935">
    <property type="entry name" value="Porins"/>
    <property type="match status" value="1"/>
</dbReference>
<comment type="similarity">
    <text evidence="8 9">Belongs to the TonB-dependent receptor family.</text>
</comment>
<keyword evidence="3 8" id="KW-1134">Transmembrane beta strand</keyword>
<dbReference type="InterPro" id="IPR012910">
    <property type="entry name" value="Plug_dom"/>
</dbReference>
<dbReference type="PROSITE" id="PS52016">
    <property type="entry name" value="TONB_DEPENDENT_REC_3"/>
    <property type="match status" value="1"/>
</dbReference>
<dbReference type="SUPFAM" id="SSF49464">
    <property type="entry name" value="Carboxypeptidase regulatory domain-like"/>
    <property type="match status" value="1"/>
</dbReference>
<keyword evidence="4 8" id="KW-0812">Transmembrane</keyword>
<dbReference type="NCBIfam" id="TIGR04057">
    <property type="entry name" value="SusC_RagA_signa"/>
    <property type="match status" value="1"/>
</dbReference>
<evidence type="ECO:0000256" key="8">
    <source>
        <dbReference type="PROSITE-ProRule" id="PRU01360"/>
    </source>
</evidence>
<organism evidence="13 14">
    <name type="scientific">Hufsiella arboris</name>
    <dbReference type="NCBI Taxonomy" id="2695275"/>
    <lineage>
        <taxon>Bacteria</taxon>
        <taxon>Pseudomonadati</taxon>
        <taxon>Bacteroidota</taxon>
        <taxon>Sphingobacteriia</taxon>
        <taxon>Sphingobacteriales</taxon>
        <taxon>Sphingobacteriaceae</taxon>
        <taxon>Hufsiella</taxon>
    </lineage>
</organism>
<dbReference type="InterPro" id="IPR036942">
    <property type="entry name" value="Beta-barrel_TonB_sf"/>
</dbReference>
<feature type="domain" description="TonB-dependent receptor-like beta-barrel" evidence="11">
    <location>
        <begin position="486"/>
        <end position="925"/>
    </location>
</feature>
<dbReference type="InterPro" id="IPR000531">
    <property type="entry name" value="Beta-barrel_TonB"/>
</dbReference>
<keyword evidence="6 8" id="KW-0472">Membrane</keyword>
<evidence type="ECO:0000259" key="12">
    <source>
        <dbReference type="Pfam" id="PF07715"/>
    </source>
</evidence>
<keyword evidence="2 8" id="KW-0813">Transport</keyword>
<dbReference type="NCBIfam" id="TIGR04056">
    <property type="entry name" value="OMP_RagA_SusC"/>
    <property type="match status" value="1"/>
</dbReference>
<evidence type="ECO:0000256" key="9">
    <source>
        <dbReference type="RuleBase" id="RU003357"/>
    </source>
</evidence>
<evidence type="ECO:0000256" key="1">
    <source>
        <dbReference type="ARBA" id="ARBA00004571"/>
    </source>
</evidence>
<name>A0A7K1Y702_9SPHI</name>
<dbReference type="Gene3D" id="2.40.170.20">
    <property type="entry name" value="TonB-dependent receptor, beta-barrel domain"/>
    <property type="match status" value="1"/>
</dbReference>
<keyword evidence="10" id="KW-0732">Signal</keyword>
<comment type="subcellular location">
    <subcellularLocation>
        <location evidence="1 8">Cell outer membrane</location>
        <topology evidence="1 8">Multi-pass membrane protein</topology>
    </subcellularLocation>
</comment>